<dbReference type="PANTHER" id="PTHR30213:SF1">
    <property type="entry name" value="INNER MEMBRANE PROTEIN YHJD"/>
    <property type="match status" value="1"/>
</dbReference>
<feature type="transmembrane region" description="Helical" evidence="7">
    <location>
        <begin position="245"/>
        <end position="266"/>
    </location>
</feature>
<evidence type="ECO:0000256" key="1">
    <source>
        <dbReference type="ARBA" id="ARBA00004651"/>
    </source>
</evidence>
<feature type="region of interest" description="Disordered" evidence="6">
    <location>
        <begin position="1"/>
        <end position="29"/>
    </location>
</feature>
<dbReference type="RefSeq" id="WP_135445421.1">
    <property type="nucleotide sequence ID" value="NZ_SRLE01000010.1"/>
</dbReference>
<feature type="transmembrane region" description="Helical" evidence="7">
    <location>
        <begin position="123"/>
        <end position="141"/>
    </location>
</feature>
<comment type="subcellular location">
    <subcellularLocation>
        <location evidence="1">Cell membrane</location>
        <topology evidence="1">Multi-pass membrane protein</topology>
    </subcellularLocation>
</comment>
<dbReference type="PIRSF" id="PIRSF035875">
    <property type="entry name" value="RNase_BN"/>
    <property type="match status" value="1"/>
</dbReference>
<dbReference type="AlphaFoldDB" id="A0A4Z0LYF4"/>
<dbReference type="EMBL" id="SRLE01000010">
    <property type="protein sequence ID" value="TGD72311.1"/>
    <property type="molecule type" value="Genomic_DNA"/>
</dbReference>
<proteinExistence type="predicted"/>
<keyword evidence="5 7" id="KW-0472">Membrane</keyword>
<feature type="compositionally biased region" description="Basic and acidic residues" evidence="6">
    <location>
        <begin position="1"/>
        <end position="11"/>
    </location>
</feature>
<dbReference type="Pfam" id="PF03631">
    <property type="entry name" value="Virul_fac_BrkB"/>
    <property type="match status" value="1"/>
</dbReference>
<dbReference type="GO" id="GO:0005886">
    <property type="term" value="C:plasma membrane"/>
    <property type="evidence" value="ECO:0007669"/>
    <property type="project" value="UniProtKB-SubCell"/>
</dbReference>
<keyword evidence="9" id="KW-1185">Reference proteome</keyword>
<evidence type="ECO:0000313" key="9">
    <source>
        <dbReference type="Proteomes" id="UP000298050"/>
    </source>
</evidence>
<reference evidence="8 9" key="1">
    <citation type="submission" date="2019-04" db="EMBL/GenBank/DDBJ databases">
        <title>Taxonomy of novel Haliea sp. from mangrove soil of West Coast of India.</title>
        <authorList>
            <person name="Verma A."/>
            <person name="Kumar P."/>
            <person name="Krishnamurthi S."/>
        </authorList>
    </citation>
    <scope>NUCLEOTIDE SEQUENCE [LARGE SCALE GENOMIC DNA]</scope>
    <source>
        <strain evidence="8 9">SAOS-164</strain>
    </source>
</reference>
<comment type="caution">
    <text evidence="8">The sequence shown here is derived from an EMBL/GenBank/DDBJ whole genome shotgun (WGS) entry which is preliminary data.</text>
</comment>
<keyword evidence="3 7" id="KW-0812">Transmembrane</keyword>
<feature type="transmembrane region" description="Helical" evidence="7">
    <location>
        <begin position="278"/>
        <end position="299"/>
    </location>
</feature>
<protein>
    <submittedName>
        <fullName evidence="8">YihY/virulence factor BrkB family protein</fullName>
    </submittedName>
</protein>
<gene>
    <name evidence="8" type="ORF">E4634_15210</name>
</gene>
<evidence type="ECO:0000256" key="3">
    <source>
        <dbReference type="ARBA" id="ARBA00022692"/>
    </source>
</evidence>
<feature type="compositionally biased region" description="Polar residues" evidence="6">
    <location>
        <begin position="13"/>
        <end position="28"/>
    </location>
</feature>
<dbReference type="OrthoDB" id="9797028at2"/>
<dbReference type="PANTHER" id="PTHR30213">
    <property type="entry name" value="INNER MEMBRANE PROTEIN YHJD"/>
    <property type="match status" value="1"/>
</dbReference>
<organism evidence="8 9">
    <name type="scientific">Mangrovimicrobium sediminis</name>
    <dbReference type="NCBI Taxonomy" id="2562682"/>
    <lineage>
        <taxon>Bacteria</taxon>
        <taxon>Pseudomonadati</taxon>
        <taxon>Pseudomonadota</taxon>
        <taxon>Gammaproteobacteria</taxon>
        <taxon>Cellvibrionales</taxon>
        <taxon>Halieaceae</taxon>
        <taxon>Mangrovimicrobium</taxon>
    </lineage>
</organism>
<dbReference type="Proteomes" id="UP000298050">
    <property type="component" value="Unassembled WGS sequence"/>
</dbReference>
<evidence type="ECO:0000256" key="7">
    <source>
        <dbReference type="SAM" id="Phobius"/>
    </source>
</evidence>
<feature type="transmembrane region" description="Helical" evidence="7">
    <location>
        <begin position="62"/>
        <end position="84"/>
    </location>
</feature>
<accession>A0A4Z0LYF4</accession>
<evidence type="ECO:0000256" key="6">
    <source>
        <dbReference type="SAM" id="MobiDB-lite"/>
    </source>
</evidence>
<feature type="transmembrane region" description="Helical" evidence="7">
    <location>
        <begin position="169"/>
        <end position="188"/>
    </location>
</feature>
<sequence length="338" mass="36732">MQDNHDTDHATFDSGQPTAGEQPATSERSTGDRLLVPLLVVRDAAAGFMGDKCFRFSAALSFYTLFSIAPMVLISIYVAGLAAADIDFQAEITRQFSVLIGDQAADGVTVLLSSLQNQEQTRFQLFLSGVVLLFSATNIFVQLQDAYNDIYSVQAKPGRGLVKQFLDRMISLGMILSLGFLLLVSLIIDSAVVSLRTYLFAVLNDAAIVVVSLLQNAVLIALVTGIIYALFHFLPDVEVPRKHKLRGSLAVTAMLLLGKYGIGVYIGNSSLSELGGASASVIVLMLWIYYTSLILFFGAELIKAMARHAGDPLKPRRYATAIRTVTARDWQQPAERAS</sequence>
<evidence type="ECO:0000256" key="2">
    <source>
        <dbReference type="ARBA" id="ARBA00022475"/>
    </source>
</evidence>
<name>A0A4Z0LYF4_9GAMM</name>
<keyword evidence="2" id="KW-1003">Cell membrane</keyword>
<feature type="transmembrane region" description="Helical" evidence="7">
    <location>
        <begin position="208"/>
        <end position="233"/>
    </location>
</feature>
<evidence type="ECO:0000256" key="4">
    <source>
        <dbReference type="ARBA" id="ARBA00022989"/>
    </source>
</evidence>
<keyword evidence="4 7" id="KW-1133">Transmembrane helix</keyword>
<evidence type="ECO:0000313" key="8">
    <source>
        <dbReference type="EMBL" id="TGD72311.1"/>
    </source>
</evidence>
<evidence type="ECO:0000256" key="5">
    <source>
        <dbReference type="ARBA" id="ARBA00023136"/>
    </source>
</evidence>
<dbReference type="InterPro" id="IPR017039">
    <property type="entry name" value="Virul_fac_BrkB"/>
</dbReference>